<feature type="binding site" evidence="7">
    <location>
        <position position="226"/>
    </location>
    <ligand>
        <name>Mg(2+)</name>
        <dbReference type="ChEBI" id="CHEBI:18420"/>
    </ligand>
</feature>
<evidence type="ECO:0000256" key="2">
    <source>
        <dbReference type="ARBA" id="ARBA00022694"/>
    </source>
</evidence>
<evidence type="ECO:0000256" key="3">
    <source>
        <dbReference type="ARBA" id="ARBA00022741"/>
    </source>
</evidence>
<keyword evidence="2 7" id="KW-0819">tRNA processing</keyword>
<dbReference type="Gene3D" id="3.40.50.300">
    <property type="entry name" value="P-loop containing nucleotide triphosphate hydrolases"/>
    <property type="match status" value="1"/>
</dbReference>
<evidence type="ECO:0000256" key="4">
    <source>
        <dbReference type="ARBA" id="ARBA00022801"/>
    </source>
</evidence>
<name>A0A1G8NDB5_9RHOB</name>
<dbReference type="Pfam" id="PF12631">
    <property type="entry name" value="MnmE_helical"/>
    <property type="match status" value="1"/>
</dbReference>
<dbReference type="NCBIfam" id="TIGR00231">
    <property type="entry name" value="small_GTP"/>
    <property type="match status" value="1"/>
</dbReference>
<dbReference type="PANTHER" id="PTHR42714:SF2">
    <property type="entry name" value="TRNA MODIFICATION GTPASE GTPBP3, MITOCHONDRIAL"/>
    <property type="match status" value="1"/>
</dbReference>
<dbReference type="OrthoDB" id="9805918at2"/>
<dbReference type="SUPFAM" id="SSF52540">
    <property type="entry name" value="P-loop containing nucleoside triphosphate hydrolases"/>
    <property type="match status" value="1"/>
</dbReference>
<feature type="binding site" evidence="7">
    <location>
        <position position="222"/>
    </location>
    <ligand>
        <name>K(+)</name>
        <dbReference type="ChEBI" id="CHEBI:29103"/>
    </ligand>
</feature>
<evidence type="ECO:0000256" key="5">
    <source>
        <dbReference type="ARBA" id="ARBA00022958"/>
    </source>
</evidence>
<dbReference type="InterPro" id="IPR027368">
    <property type="entry name" value="MnmE_dom2"/>
</dbReference>
<evidence type="ECO:0000256" key="6">
    <source>
        <dbReference type="ARBA" id="ARBA00023134"/>
    </source>
</evidence>
<dbReference type="HAMAP" id="MF_00379">
    <property type="entry name" value="GTPase_MnmE"/>
    <property type="match status" value="1"/>
</dbReference>
<comment type="cofactor">
    <cofactor evidence="7">
        <name>K(+)</name>
        <dbReference type="ChEBI" id="CHEBI:29103"/>
    </cofactor>
    <text evidence="7">Binds 1 potassium ion per subunit.</text>
</comment>
<dbReference type="InterPro" id="IPR027417">
    <property type="entry name" value="P-loop_NTPase"/>
</dbReference>
<feature type="binding site" evidence="7">
    <location>
        <begin position="241"/>
        <end position="247"/>
    </location>
    <ligand>
        <name>GTP</name>
        <dbReference type="ChEBI" id="CHEBI:37565"/>
    </ligand>
</feature>
<dbReference type="FunFam" id="3.30.1360.120:FF:000007">
    <property type="entry name" value="tRNA modification GTPase GTPBP3, mitochondrial"/>
    <property type="match status" value="1"/>
</dbReference>
<dbReference type="GO" id="GO:0002098">
    <property type="term" value="P:tRNA wobble uridine modification"/>
    <property type="evidence" value="ECO:0007669"/>
    <property type="project" value="TreeGrafter"/>
</dbReference>
<dbReference type="InterPro" id="IPR006073">
    <property type="entry name" value="GTP-bd"/>
</dbReference>
<feature type="binding site" evidence="7">
    <location>
        <position position="247"/>
    </location>
    <ligand>
        <name>Mg(2+)</name>
        <dbReference type="ChEBI" id="CHEBI:18420"/>
    </ligand>
</feature>
<keyword evidence="7" id="KW-0460">Magnesium</keyword>
<dbReference type="GO" id="GO:0046872">
    <property type="term" value="F:metal ion binding"/>
    <property type="evidence" value="ECO:0007669"/>
    <property type="project" value="UniProtKB-KW"/>
</dbReference>
<feature type="binding site" evidence="7">
    <location>
        <position position="246"/>
    </location>
    <ligand>
        <name>K(+)</name>
        <dbReference type="ChEBI" id="CHEBI:29103"/>
    </ligand>
</feature>
<dbReference type="STRING" id="571298.SAMN04488026_100734"/>
<evidence type="ECO:0000259" key="9">
    <source>
        <dbReference type="PROSITE" id="PS51709"/>
    </source>
</evidence>
<comment type="function">
    <text evidence="7">Exhibits a very high intrinsic GTPase hydrolysis rate. Involved in the addition of a carboxymethylaminomethyl (cmnm) group at the wobble position (U34) of certain tRNAs, forming tRNA-cmnm(5)s(2)U34.</text>
</comment>
<dbReference type="Gene3D" id="1.20.120.430">
    <property type="entry name" value="tRNA modification GTPase MnmE domain 2"/>
    <property type="match status" value="1"/>
</dbReference>
<protein>
    <recommendedName>
        <fullName evidence="7">tRNA modification GTPase MnmE</fullName>
        <ecNumber evidence="7">3.6.-.-</ecNumber>
    </recommendedName>
</protein>
<dbReference type="PROSITE" id="PS51709">
    <property type="entry name" value="G_TRME"/>
    <property type="match status" value="1"/>
</dbReference>
<accession>A0A1G8NDB5</accession>
<dbReference type="EC" id="3.6.-.-" evidence="7"/>
<dbReference type="GO" id="GO:0030488">
    <property type="term" value="P:tRNA methylation"/>
    <property type="evidence" value="ECO:0007669"/>
    <property type="project" value="TreeGrafter"/>
</dbReference>
<dbReference type="Pfam" id="PF01926">
    <property type="entry name" value="MMR_HSR1"/>
    <property type="match status" value="1"/>
</dbReference>
<dbReference type="EMBL" id="FNEK01000007">
    <property type="protein sequence ID" value="SDI78153.1"/>
    <property type="molecule type" value="Genomic_DNA"/>
</dbReference>
<keyword evidence="5 7" id="KW-0630">Potassium</keyword>
<feature type="binding site" evidence="7">
    <location>
        <position position="116"/>
    </location>
    <ligand>
        <name>(6S)-5-formyl-5,6,7,8-tetrahydrofolate</name>
        <dbReference type="ChEBI" id="CHEBI:57457"/>
    </ligand>
</feature>
<reference evidence="10 11" key="1">
    <citation type="submission" date="2016-10" db="EMBL/GenBank/DDBJ databases">
        <authorList>
            <person name="de Groot N.N."/>
        </authorList>
    </citation>
    <scope>NUCLEOTIDE SEQUENCE [LARGE SCALE GENOMIC DNA]</scope>
    <source>
        <strain evidence="10 11">DSM 25294</strain>
    </source>
</reference>
<organism evidence="10 11">
    <name type="scientific">Aliiruegeria lutimaris</name>
    <dbReference type="NCBI Taxonomy" id="571298"/>
    <lineage>
        <taxon>Bacteria</taxon>
        <taxon>Pseudomonadati</taxon>
        <taxon>Pseudomonadota</taxon>
        <taxon>Alphaproteobacteria</taxon>
        <taxon>Rhodobacterales</taxon>
        <taxon>Roseobacteraceae</taxon>
        <taxon>Aliiruegeria</taxon>
    </lineage>
</organism>
<dbReference type="GO" id="GO:0005525">
    <property type="term" value="F:GTP binding"/>
    <property type="evidence" value="ECO:0007669"/>
    <property type="project" value="UniProtKB-UniRule"/>
</dbReference>
<dbReference type="RefSeq" id="WP_093150861.1">
    <property type="nucleotide sequence ID" value="NZ_FNEK01000007.1"/>
</dbReference>
<keyword evidence="7" id="KW-0963">Cytoplasm</keyword>
<dbReference type="InterPro" id="IPR031168">
    <property type="entry name" value="G_TrmE"/>
</dbReference>
<gene>
    <name evidence="7" type="primary">mnmE</name>
    <name evidence="7" type="synonym">trmE</name>
    <name evidence="10" type="ORF">SAMN04488026_100734</name>
</gene>
<keyword evidence="7" id="KW-0479">Metal-binding</keyword>
<feature type="binding site" evidence="7">
    <location>
        <begin position="222"/>
        <end position="227"/>
    </location>
    <ligand>
        <name>GTP</name>
        <dbReference type="ChEBI" id="CHEBI:37565"/>
    </ligand>
</feature>
<comment type="subcellular location">
    <subcellularLocation>
        <location evidence="7">Cytoplasm</location>
    </subcellularLocation>
</comment>
<dbReference type="GO" id="GO:0003924">
    <property type="term" value="F:GTPase activity"/>
    <property type="evidence" value="ECO:0007669"/>
    <property type="project" value="UniProtKB-UniRule"/>
</dbReference>
<dbReference type="InterPro" id="IPR018948">
    <property type="entry name" value="GTP-bd_TrmE_N"/>
</dbReference>
<keyword evidence="6 7" id="KW-0342">GTP-binding</keyword>
<dbReference type="InterPro" id="IPR004520">
    <property type="entry name" value="GTPase_MnmE"/>
</dbReference>
<feature type="binding site" evidence="7">
    <location>
        <position position="243"/>
    </location>
    <ligand>
        <name>K(+)</name>
        <dbReference type="ChEBI" id="CHEBI:29103"/>
    </ligand>
</feature>
<keyword evidence="4 7" id="KW-0378">Hydrolase</keyword>
<feature type="domain" description="TrmE-type G" evidence="9">
    <location>
        <begin position="212"/>
        <end position="349"/>
    </location>
</feature>
<comment type="subunit">
    <text evidence="7">Homodimer. Heterotetramer of two MnmE and two MnmG subunits.</text>
</comment>
<evidence type="ECO:0000256" key="7">
    <source>
        <dbReference type="HAMAP-Rule" id="MF_00379"/>
    </source>
</evidence>
<evidence type="ECO:0000313" key="11">
    <source>
        <dbReference type="Proteomes" id="UP000199382"/>
    </source>
</evidence>
<dbReference type="CDD" id="cd04164">
    <property type="entry name" value="trmE"/>
    <property type="match status" value="1"/>
</dbReference>
<comment type="caution">
    <text evidence="7">Lacks conserved residue(s) required for the propagation of feature annotation.</text>
</comment>
<evidence type="ECO:0000256" key="8">
    <source>
        <dbReference type="RuleBase" id="RU003313"/>
    </source>
</evidence>
<feature type="binding site" evidence="7">
    <location>
        <position position="76"/>
    </location>
    <ligand>
        <name>(6S)-5-formyl-5,6,7,8-tetrahydrofolate</name>
        <dbReference type="ChEBI" id="CHEBI:57457"/>
    </ligand>
</feature>
<keyword evidence="3 7" id="KW-0547">Nucleotide-binding</keyword>
<proteinExistence type="inferred from homology"/>
<dbReference type="PANTHER" id="PTHR42714">
    <property type="entry name" value="TRNA MODIFICATION GTPASE GTPBP3"/>
    <property type="match status" value="1"/>
</dbReference>
<evidence type="ECO:0000313" key="10">
    <source>
        <dbReference type="EMBL" id="SDI78153.1"/>
    </source>
</evidence>
<dbReference type="CDD" id="cd14858">
    <property type="entry name" value="TrmE_N"/>
    <property type="match status" value="1"/>
</dbReference>
<feature type="binding site" evidence="7">
    <location>
        <begin position="266"/>
        <end position="269"/>
    </location>
    <ligand>
        <name>GTP</name>
        <dbReference type="ChEBI" id="CHEBI:37565"/>
    </ligand>
</feature>
<dbReference type="InterPro" id="IPR025867">
    <property type="entry name" value="MnmE_helical"/>
</dbReference>
<comment type="similarity">
    <text evidence="1 7 8">Belongs to the TRAFAC class TrmE-Era-EngA-EngB-Septin-like GTPase superfamily. TrmE GTPase family.</text>
</comment>
<dbReference type="NCBIfam" id="NF003661">
    <property type="entry name" value="PRK05291.1-3"/>
    <property type="match status" value="1"/>
</dbReference>
<dbReference type="InterPro" id="IPR005225">
    <property type="entry name" value="Small_GTP-bd"/>
</dbReference>
<feature type="binding site" evidence="7">
    <location>
        <position position="20"/>
    </location>
    <ligand>
        <name>(6S)-5-formyl-5,6,7,8-tetrahydrofolate</name>
        <dbReference type="ChEBI" id="CHEBI:57457"/>
    </ligand>
</feature>
<evidence type="ECO:0000256" key="1">
    <source>
        <dbReference type="ARBA" id="ARBA00011043"/>
    </source>
</evidence>
<sequence length="426" mass="45827">MDTIFALATAPGRAGVSVVRVSGPRAWEICRLLAGDVPAPRRASLRRLVSSGVVIDEALILAFSAGESFTGEEVVEFQTHGSPAVVGFLLKTLSAQEGARVAEPGEFTRRALENGRLDLAEVEGLSDLLTAETEAQRRQAFRIFDGELGRQVEIWRSKLLRSAALVESTIDFADEEVPENVSPEVESLLRSLRNEFAREIEGVAVSERLRSGFEVAIVGPPNAGKSTLLNRLAGRDAAITSEIAGTTRDVIEVRMDIDGLPVTFLDTAGLRETEDVVEAIGVQRALDRANQADLRVVLGVASPGLKLEPEDLVLIPKSDLLDEAVENPISGVTGEGVTDLLEQISAVLGKRVSQAHLATHLRHQEALQIAVESLDHALDYLALESGLEELVAETIRAAIRSVDALVGRIGVEDVLGEIFRNFCIGK</sequence>
<dbReference type="SUPFAM" id="SSF116878">
    <property type="entry name" value="TrmE connector domain"/>
    <property type="match status" value="1"/>
</dbReference>
<dbReference type="AlphaFoldDB" id="A0A1G8NDB5"/>
<feature type="binding site" evidence="7">
    <location>
        <position position="426"/>
    </location>
    <ligand>
        <name>(6S)-5-formyl-5,6,7,8-tetrahydrofolate</name>
        <dbReference type="ChEBI" id="CHEBI:57457"/>
    </ligand>
</feature>
<dbReference type="NCBIfam" id="TIGR00450">
    <property type="entry name" value="mnmE_trmE_thdF"/>
    <property type="match status" value="1"/>
</dbReference>
<keyword evidence="11" id="KW-1185">Reference proteome</keyword>
<dbReference type="Proteomes" id="UP000199382">
    <property type="component" value="Unassembled WGS sequence"/>
</dbReference>
<dbReference type="InterPro" id="IPR027266">
    <property type="entry name" value="TrmE/GcvT-like"/>
</dbReference>
<dbReference type="GO" id="GO:0005737">
    <property type="term" value="C:cytoplasm"/>
    <property type="evidence" value="ECO:0007669"/>
    <property type="project" value="UniProtKB-SubCell"/>
</dbReference>
<dbReference type="Pfam" id="PF10396">
    <property type="entry name" value="TrmE_N"/>
    <property type="match status" value="1"/>
</dbReference>
<feature type="binding site" evidence="7">
    <location>
        <position position="241"/>
    </location>
    <ligand>
        <name>K(+)</name>
        <dbReference type="ChEBI" id="CHEBI:29103"/>
    </ligand>
</feature>
<dbReference type="Gene3D" id="3.30.1360.120">
    <property type="entry name" value="Probable tRNA modification gtpase trme, domain 1"/>
    <property type="match status" value="1"/>
</dbReference>